<dbReference type="EnsemblMetazoa" id="XM_022804886">
    <property type="protein sequence ID" value="XP_022660621"/>
    <property type="gene ID" value="LOC111250130"/>
</dbReference>
<reference evidence="4" key="1">
    <citation type="submission" date="2021-01" db="UniProtKB">
        <authorList>
            <consortium name="EnsemblMetazoa"/>
        </authorList>
    </citation>
    <scope>IDENTIFICATION</scope>
</reference>
<keyword evidence="2" id="KW-0802">TPR repeat</keyword>
<dbReference type="KEGG" id="vde:111250130"/>
<dbReference type="EnsemblMetazoa" id="XM_022804884">
    <property type="protein sequence ID" value="XP_022660619"/>
    <property type="gene ID" value="LOC111250130"/>
</dbReference>
<dbReference type="Gene3D" id="1.25.40.1040">
    <property type="match status" value="1"/>
</dbReference>
<dbReference type="Proteomes" id="UP000594260">
    <property type="component" value="Unplaced"/>
</dbReference>
<dbReference type="PANTHER" id="PTHR22767">
    <property type="entry name" value="N-TERMINAL ACETYLTRANSFERASE-RELATED"/>
    <property type="match status" value="1"/>
</dbReference>
<evidence type="ECO:0000256" key="1">
    <source>
        <dbReference type="ARBA" id="ARBA00006298"/>
    </source>
</evidence>
<dbReference type="SUPFAM" id="SSF48452">
    <property type="entry name" value="TPR-like"/>
    <property type="match status" value="1"/>
</dbReference>
<dbReference type="Pfam" id="PF09797">
    <property type="entry name" value="NatB_MDM20"/>
    <property type="match status" value="1"/>
</dbReference>
<dbReference type="RefSeq" id="XP_022660618.1">
    <property type="nucleotide sequence ID" value="XM_022804883.1"/>
</dbReference>
<dbReference type="CTD" id="42389"/>
<dbReference type="RefSeq" id="XP_022660620.1">
    <property type="nucleotide sequence ID" value="XM_022804885.1"/>
</dbReference>
<evidence type="ECO:0000256" key="3">
    <source>
        <dbReference type="ARBA" id="ARBA00029872"/>
    </source>
</evidence>
<dbReference type="AlphaFoldDB" id="A0A7M7MGN9"/>
<keyword evidence="5" id="KW-1185">Reference proteome</keyword>
<proteinExistence type="inferred from homology"/>
<dbReference type="OMA" id="CHIAVSE"/>
<dbReference type="InterPro" id="IPR011990">
    <property type="entry name" value="TPR-like_helical_dom_sf"/>
</dbReference>
<sequence length="787" mass="91450">MPPKKEEQRALLEERRLRTVYDFFDNSDYKRALQDCDKVIKKYGNKMGPTVYALKALALTKLYRWQDANKLMDELIKKQPTEDSALSPLVIALRDAERHTEVIPLYESACKRAPNEEILNSLFMLYIREKERAKAKNTALQLHKLTDKRTYYFTAVMHQYLSGKESEDQRQRTMCFTLADKMLERMPPSVDAEINLQYMILRDSERLGETAEFLEKNASRLYMLDIPEEKWLLYNRMQDWDRAVDISEASFARRNCEDHKWLQRRFDIGEKRGEAIGNIAEKLISLIEKVENHDKRRELLINRMLLYKRLGKFDEFEKTFINFYKLFENKTWCVADILFLVRELPEDQRTHLVNTMSEVANKDSLTWMAIDFDLGQSRSDEEELKKIKMLCDKYRSGAPLERQSDANPMDGYLELAVDMVAERFKRCGDERSLLKIIDELEFAKERSPNGFRLKMRLMWCYCAIQAGLKVLATCDNLTIKYLQWESLGYLISPYVLRCSFGATIRLYRKIIALHASSQKDIGEGIVSCYKFGSFHKVEEMEELKPWLENSFELANAKVMRALLACSIEKLHADERTGAKLEGFLVPTVAWDRLQDNRDTSVLPKQYHFIFTDFETKKQELKLRYLVLRLLTAKDEKESTEALKTLRKVLSPKANVAPMEDLSNAFEYYIAPLTILDCWADGSELKERVNTITSIKLESLRNLGRFVVCAFEWVLALSCMTVFAAQSKNATAKKILLEEVVRTQQLPFAVDGVFTSDTGTCPVLRDDFGASWSISLVVLKGAEKLLRC</sequence>
<evidence type="ECO:0000256" key="2">
    <source>
        <dbReference type="ARBA" id="ARBA00022803"/>
    </source>
</evidence>
<accession>A0A7M7MGN9</accession>
<protein>
    <recommendedName>
        <fullName evidence="3">N-terminal acetyltransferase B complex subunit MDM20 homolog</fullName>
    </recommendedName>
</protein>
<dbReference type="EnsemblMetazoa" id="XM_022804885">
    <property type="protein sequence ID" value="XP_022660620"/>
    <property type="gene ID" value="LOC111250130"/>
</dbReference>
<dbReference type="RefSeq" id="XP_022660619.1">
    <property type="nucleotide sequence ID" value="XM_022804884.1"/>
</dbReference>
<dbReference type="GeneID" id="111250130"/>
<dbReference type="FunCoup" id="A0A7M7MGN9">
    <property type="interactions" value="1956"/>
</dbReference>
<dbReference type="RefSeq" id="XP_022660621.1">
    <property type="nucleotide sequence ID" value="XM_022804886.1"/>
</dbReference>
<dbReference type="OrthoDB" id="1874341at2759"/>
<dbReference type="InterPro" id="IPR019183">
    <property type="entry name" value="NAA25_NatB_aux_su"/>
</dbReference>
<name>A0A7M7MGN9_VARDE</name>
<comment type="similarity">
    <text evidence="1">Belongs to the MDM20/NAA25 family.</text>
</comment>
<dbReference type="EnsemblMetazoa" id="XM_022804883">
    <property type="protein sequence ID" value="XP_022660618"/>
    <property type="gene ID" value="LOC111250130"/>
</dbReference>
<organism evidence="4 5">
    <name type="scientific">Varroa destructor</name>
    <name type="common">Honeybee mite</name>
    <dbReference type="NCBI Taxonomy" id="109461"/>
    <lineage>
        <taxon>Eukaryota</taxon>
        <taxon>Metazoa</taxon>
        <taxon>Ecdysozoa</taxon>
        <taxon>Arthropoda</taxon>
        <taxon>Chelicerata</taxon>
        <taxon>Arachnida</taxon>
        <taxon>Acari</taxon>
        <taxon>Parasitiformes</taxon>
        <taxon>Mesostigmata</taxon>
        <taxon>Gamasina</taxon>
        <taxon>Dermanyssoidea</taxon>
        <taxon>Varroidae</taxon>
        <taxon>Varroa</taxon>
    </lineage>
</organism>
<evidence type="ECO:0000313" key="4">
    <source>
        <dbReference type="EnsemblMetazoa" id="XP_022660621"/>
    </source>
</evidence>
<dbReference type="PANTHER" id="PTHR22767:SF3">
    <property type="entry name" value="N-ALPHA-ACETYLTRANSFERASE 25, NATB AUXILIARY SUBUNIT"/>
    <property type="match status" value="1"/>
</dbReference>
<evidence type="ECO:0000313" key="5">
    <source>
        <dbReference type="Proteomes" id="UP000594260"/>
    </source>
</evidence>
<dbReference type="InParanoid" id="A0A7M7MGN9"/>
<dbReference type="GO" id="GO:0031416">
    <property type="term" value="C:NatB complex"/>
    <property type="evidence" value="ECO:0007669"/>
    <property type="project" value="TreeGrafter"/>
</dbReference>